<name>A0A4Y2CRG8_ARAVE</name>
<dbReference type="EMBL" id="BGPR01000229">
    <property type="protein sequence ID" value="GBM06464.1"/>
    <property type="molecule type" value="Genomic_DNA"/>
</dbReference>
<evidence type="ECO:0000313" key="3">
    <source>
        <dbReference type="Proteomes" id="UP000499080"/>
    </source>
</evidence>
<organism evidence="2 3">
    <name type="scientific">Araneus ventricosus</name>
    <name type="common">Orbweaver spider</name>
    <name type="synonym">Epeira ventricosa</name>
    <dbReference type="NCBI Taxonomy" id="182803"/>
    <lineage>
        <taxon>Eukaryota</taxon>
        <taxon>Metazoa</taxon>
        <taxon>Ecdysozoa</taxon>
        <taxon>Arthropoda</taxon>
        <taxon>Chelicerata</taxon>
        <taxon>Arachnida</taxon>
        <taxon>Araneae</taxon>
        <taxon>Araneomorphae</taxon>
        <taxon>Entelegynae</taxon>
        <taxon>Araneoidea</taxon>
        <taxon>Araneidae</taxon>
        <taxon>Araneus</taxon>
    </lineage>
</organism>
<comment type="caution">
    <text evidence="2">The sequence shown here is derived from an EMBL/GenBank/DDBJ whole genome shotgun (WGS) entry which is preliminary data.</text>
</comment>
<feature type="compositionally biased region" description="Polar residues" evidence="1">
    <location>
        <begin position="52"/>
        <end position="64"/>
    </location>
</feature>
<evidence type="ECO:0000313" key="2">
    <source>
        <dbReference type="EMBL" id="GBM06464.1"/>
    </source>
</evidence>
<keyword evidence="3" id="KW-1185">Reference proteome</keyword>
<sequence>MLIHHCAEFGPGPKQSIHMSSKLEFLEHEKEKAILKVENLSNLEEMILSDGIPSNSKSKTSCADSNLRPDARLPAHQSVCLD</sequence>
<proteinExistence type="predicted"/>
<accession>A0A4Y2CRG8</accession>
<protein>
    <submittedName>
        <fullName evidence="2">Uncharacterized protein</fullName>
    </submittedName>
</protein>
<dbReference type="AlphaFoldDB" id="A0A4Y2CRG8"/>
<reference evidence="2 3" key="1">
    <citation type="journal article" date="2019" name="Sci. Rep.">
        <title>Orb-weaving spider Araneus ventricosus genome elucidates the spidroin gene catalogue.</title>
        <authorList>
            <person name="Kono N."/>
            <person name="Nakamura H."/>
            <person name="Ohtoshi R."/>
            <person name="Moran D.A.P."/>
            <person name="Shinohara A."/>
            <person name="Yoshida Y."/>
            <person name="Fujiwara M."/>
            <person name="Mori M."/>
            <person name="Tomita M."/>
            <person name="Arakawa K."/>
        </authorList>
    </citation>
    <scope>NUCLEOTIDE SEQUENCE [LARGE SCALE GENOMIC DNA]</scope>
</reference>
<dbReference type="Proteomes" id="UP000499080">
    <property type="component" value="Unassembled WGS sequence"/>
</dbReference>
<gene>
    <name evidence="2" type="ORF">AVEN_58309_1</name>
</gene>
<feature type="region of interest" description="Disordered" evidence="1">
    <location>
        <begin position="50"/>
        <end position="82"/>
    </location>
</feature>
<evidence type="ECO:0000256" key="1">
    <source>
        <dbReference type="SAM" id="MobiDB-lite"/>
    </source>
</evidence>